<dbReference type="Proteomes" id="UP000215335">
    <property type="component" value="Unassembled WGS sequence"/>
</dbReference>
<evidence type="ECO:0000313" key="2">
    <source>
        <dbReference type="EMBL" id="OXU19519.1"/>
    </source>
</evidence>
<gene>
    <name evidence="2" type="ORF">TSAR_001464</name>
</gene>
<keyword evidence="3" id="KW-1185">Reference proteome</keyword>
<protein>
    <submittedName>
        <fullName evidence="2">Uncharacterized protein</fullName>
    </submittedName>
</protein>
<dbReference type="AlphaFoldDB" id="A0A232EMD3"/>
<dbReference type="EMBL" id="NNAY01003377">
    <property type="protein sequence ID" value="OXU19519.1"/>
    <property type="molecule type" value="Genomic_DNA"/>
</dbReference>
<name>A0A232EMD3_9HYME</name>
<organism evidence="2 3">
    <name type="scientific">Trichomalopsis sarcophagae</name>
    <dbReference type="NCBI Taxonomy" id="543379"/>
    <lineage>
        <taxon>Eukaryota</taxon>
        <taxon>Metazoa</taxon>
        <taxon>Ecdysozoa</taxon>
        <taxon>Arthropoda</taxon>
        <taxon>Hexapoda</taxon>
        <taxon>Insecta</taxon>
        <taxon>Pterygota</taxon>
        <taxon>Neoptera</taxon>
        <taxon>Endopterygota</taxon>
        <taxon>Hymenoptera</taxon>
        <taxon>Apocrita</taxon>
        <taxon>Proctotrupomorpha</taxon>
        <taxon>Chalcidoidea</taxon>
        <taxon>Pteromalidae</taxon>
        <taxon>Pteromalinae</taxon>
        <taxon>Trichomalopsis</taxon>
    </lineage>
</organism>
<accession>A0A232EMD3</accession>
<evidence type="ECO:0000256" key="1">
    <source>
        <dbReference type="SAM" id="MobiDB-lite"/>
    </source>
</evidence>
<feature type="compositionally biased region" description="Basic and acidic residues" evidence="1">
    <location>
        <begin position="208"/>
        <end position="222"/>
    </location>
</feature>
<evidence type="ECO:0000313" key="3">
    <source>
        <dbReference type="Proteomes" id="UP000215335"/>
    </source>
</evidence>
<feature type="compositionally biased region" description="Basic and acidic residues" evidence="1">
    <location>
        <begin position="146"/>
        <end position="165"/>
    </location>
</feature>
<proteinExistence type="predicted"/>
<comment type="caution">
    <text evidence="2">The sequence shown here is derived from an EMBL/GenBank/DDBJ whole genome shotgun (WGS) entry which is preliminary data.</text>
</comment>
<feature type="compositionally biased region" description="Acidic residues" evidence="1">
    <location>
        <begin position="166"/>
        <end position="207"/>
    </location>
</feature>
<sequence>MSKRESAAKLKCEGEIKTLSFDKRLENLENIAQDIHKLTVRAKKKRIAEKDRPTILPFSTKEDLLLFDNATNDEYNAFVDYLTYLGGVKVSLKDTRFTAACEEAMSNQENLFTKPDNREFTNVMTKALKSAKERFCRKRQAEAPVDESKTYKRRREGEERRREEVFNNEDDDDDITLAPEEEMINADEEEMRNADEEEMRNDDEEETRDTGEEDYRNEYSND</sequence>
<reference evidence="2 3" key="1">
    <citation type="journal article" date="2017" name="Curr. Biol.">
        <title>The Evolution of Venom by Co-option of Single-Copy Genes.</title>
        <authorList>
            <person name="Martinson E.O."/>
            <person name="Mrinalini"/>
            <person name="Kelkar Y.D."/>
            <person name="Chang C.H."/>
            <person name="Werren J.H."/>
        </authorList>
    </citation>
    <scope>NUCLEOTIDE SEQUENCE [LARGE SCALE GENOMIC DNA]</scope>
    <source>
        <strain evidence="2 3">Alberta</strain>
        <tissue evidence="2">Whole body</tissue>
    </source>
</reference>
<feature type="region of interest" description="Disordered" evidence="1">
    <location>
        <begin position="135"/>
        <end position="222"/>
    </location>
</feature>